<reference evidence="7" key="1">
    <citation type="journal article" date="2022" name="Int. J. Syst. Evol. Microbiol.">
        <title>Anaeromyxobacter oryzae sp. nov., Anaeromyxobacter diazotrophicus sp. nov. and Anaeromyxobacter paludicola sp. nov., isolated from paddy soils.</title>
        <authorList>
            <person name="Itoh H."/>
            <person name="Xu Z."/>
            <person name="Mise K."/>
            <person name="Masuda Y."/>
            <person name="Ushijima N."/>
            <person name="Hayakawa C."/>
            <person name="Shiratori Y."/>
            <person name="Senoo K."/>
        </authorList>
    </citation>
    <scope>NUCLEOTIDE SEQUENCE [LARGE SCALE GENOMIC DNA]</scope>
    <source>
        <strain evidence="7">Red630</strain>
    </source>
</reference>
<proteinExistence type="inferred from homology"/>
<dbReference type="PANTHER" id="PTHR11811">
    <property type="entry name" value="6-PHOSPHOGLUCONATE DEHYDROGENASE"/>
    <property type="match status" value="1"/>
</dbReference>
<comment type="pathway">
    <text evidence="1">Carbohydrate degradation; pentose phosphate pathway.</text>
</comment>
<dbReference type="NCBIfam" id="TIGR00872">
    <property type="entry name" value="gnd_rel"/>
    <property type="match status" value="1"/>
</dbReference>
<dbReference type="Proteomes" id="UP001162734">
    <property type="component" value="Chromosome"/>
</dbReference>
<evidence type="ECO:0000313" key="6">
    <source>
        <dbReference type="EMBL" id="BDG10034.1"/>
    </source>
</evidence>
<dbReference type="InterPro" id="IPR006183">
    <property type="entry name" value="Pgluconate_DH"/>
</dbReference>
<dbReference type="EMBL" id="AP025592">
    <property type="protein sequence ID" value="BDG10034.1"/>
    <property type="molecule type" value="Genomic_DNA"/>
</dbReference>
<dbReference type="InterPro" id="IPR008927">
    <property type="entry name" value="6-PGluconate_DH-like_C_sf"/>
</dbReference>
<organism evidence="6 7">
    <name type="scientific">Anaeromyxobacter paludicola</name>
    <dbReference type="NCBI Taxonomy" id="2918171"/>
    <lineage>
        <taxon>Bacteria</taxon>
        <taxon>Pseudomonadati</taxon>
        <taxon>Myxococcota</taxon>
        <taxon>Myxococcia</taxon>
        <taxon>Myxococcales</taxon>
        <taxon>Cystobacterineae</taxon>
        <taxon>Anaeromyxobacteraceae</taxon>
        <taxon>Anaeromyxobacter</taxon>
    </lineage>
</organism>
<dbReference type="RefSeq" id="WP_248342429.1">
    <property type="nucleotide sequence ID" value="NZ_AP025592.1"/>
</dbReference>
<evidence type="ECO:0000313" key="7">
    <source>
        <dbReference type="Proteomes" id="UP001162734"/>
    </source>
</evidence>
<dbReference type="PROSITE" id="PS00895">
    <property type="entry name" value="3_HYDROXYISOBUT_DH"/>
    <property type="match status" value="1"/>
</dbReference>
<keyword evidence="7" id="KW-1185">Reference proteome</keyword>
<keyword evidence="3" id="KW-0560">Oxidoreductase</keyword>
<dbReference type="PRINTS" id="PR00076">
    <property type="entry name" value="6PGDHDRGNASE"/>
</dbReference>
<dbReference type="SMART" id="SM01350">
    <property type="entry name" value="6PGD"/>
    <property type="match status" value="1"/>
</dbReference>
<dbReference type="Pfam" id="PF00393">
    <property type="entry name" value="6PGD"/>
    <property type="match status" value="1"/>
</dbReference>
<dbReference type="Pfam" id="PF03446">
    <property type="entry name" value="NAD_binding_2"/>
    <property type="match status" value="1"/>
</dbReference>
<protein>
    <submittedName>
        <fullName evidence="6">6-phosphogluconate dehydrogenase</fullName>
    </submittedName>
</protein>
<dbReference type="InterPro" id="IPR006115">
    <property type="entry name" value="6PGDH_NADP-bd"/>
</dbReference>
<dbReference type="InterPro" id="IPR013328">
    <property type="entry name" value="6PGD_dom2"/>
</dbReference>
<keyword evidence="4" id="KW-0311">Gluconate utilization</keyword>
<evidence type="ECO:0000259" key="5">
    <source>
        <dbReference type="SMART" id="SM01350"/>
    </source>
</evidence>
<feature type="domain" description="6-phosphogluconate dehydrogenase C-terminal" evidence="5">
    <location>
        <begin position="184"/>
        <end position="320"/>
    </location>
</feature>
<evidence type="ECO:0000256" key="1">
    <source>
        <dbReference type="ARBA" id="ARBA00004959"/>
    </source>
</evidence>
<comment type="similarity">
    <text evidence="2">Belongs to the 6-phosphogluconate dehydrogenase family.</text>
</comment>
<accession>A0ABN6ND24</accession>
<evidence type="ECO:0000256" key="4">
    <source>
        <dbReference type="ARBA" id="ARBA00023064"/>
    </source>
</evidence>
<dbReference type="SUPFAM" id="SSF48179">
    <property type="entry name" value="6-phosphogluconate dehydrogenase C-terminal domain-like"/>
    <property type="match status" value="1"/>
</dbReference>
<dbReference type="Gene3D" id="1.10.1040.10">
    <property type="entry name" value="N-(1-d-carboxylethyl)-l-norvaline Dehydrogenase, domain 2"/>
    <property type="match status" value="1"/>
</dbReference>
<dbReference type="InterPro" id="IPR004849">
    <property type="entry name" value="6DGDH_YqeC"/>
</dbReference>
<dbReference type="InterPro" id="IPR002204">
    <property type="entry name" value="3-OH-isobutyrate_DH-rel_CS"/>
</dbReference>
<dbReference type="InterPro" id="IPR006114">
    <property type="entry name" value="6PGDH_C"/>
</dbReference>
<dbReference type="SUPFAM" id="SSF51735">
    <property type="entry name" value="NAD(P)-binding Rossmann-fold domains"/>
    <property type="match status" value="1"/>
</dbReference>
<name>A0ABN6ND24_9BACT</name>
<sequence>MQLGMVGLGRMGGNMARRLLRGGHQVVGWDRAPAAARALEAAGGSAAATLEALVAALAPPRAVWLMVPAGAATEEATLALRGLLSPGDAVVDGGNTFFKDDVRRARLLAERGIRHLDAGTSGGVFGLERGYCLMVGGDRDAFERLEPALRTLAPGRAAAPPTAARAAGGTAEEGYLHCGPHGAGHFVKMVHNGIEYGLMQAYAEGFEVLRGAAQEGLAAEHRYALDLREIAELWRRGSVVTSWLLDLTAAALAQDPGLEGFTGAVDDSGEGRWTVEAAVEEAIPAPVLSAALFARFRSRQAGTFGEKLLSAMRRQFGGHAEAKPGGGAP</sequence>
<evidence type="ECO:0000256" key="3">
    <source>
        <dbReference type="ARBA" id="ARBA00023002"/>
    </source>
</evidence>
<evidence type="ECO:0000256" key="2">
    <source>
        <dbReference type="ARBA" id="ARBA00008419"/>
    </source>
</evidence>
<dbReference type="Gene3D" id="3.40.50.720">
    <property type="entry name" value="NAD(P)-binding Rossmann-like Domain"/>
    <property type="match status" value="1"/>
</dbReference>
<dbReference type="InterPro" id="IPR036291">
    <property type="entry name" value="NAD(P)-bd_dom_sf"/>
</dbReference>
<gene>
    <name evidence="6" type="primary">gnd</name>
    <name evidence="6" type="ORF">AMPC_31470</name>
</gene>
<dbReference type="NCBIfam" id="NF007161">
    <property type="entry name" value="PRK09599.1"/>
    <property type="match status" value="1"/>
</dbReference>